<evidence type="ECO:0000256" key="3">
    <source>
        <dbReference type="ARBA" id="ARBA00023163"/>
    </source>
</evidence>
<dbReference type="STRING" id="641238.SAMN04490244_10321"/>
<dbReference type="GO" id="GO:0045892">
    <property type="term" value="P:negative regulation of DNA-templated transcription"/>
    <property type="evidence" value="ECO:0007669"/>
    <property type="project" value="UniProtKB-UniRule"/>
</dbReference>
<dbReference type="AlphaFoldDB" id="A0A1H9S6Z4"/>
<dbReference type="PRINTS" id="PR00035">
    <property type="entry name" value="HTHGNTR"/>
</dbReference>
<dbReference type="SMART" id="SM00866">
    <property type="entry name" value="UTRA"/>
    <property type="match status" value="1"/>
</dbReference>
<proteinExistence type="predicted"/>
<evidence type="ECO:0000256" key="2">
    <source>
        <dbReference type="ARBA" id="ARBA00023125"/>
    </source>
</evidence>
<dbReference type="Gene3D" id="3.40.1410.10">
    <property type="entry name" value="Chorismate lyase-like"/>
    <property type="match status" value="1"/>
</dbReference>
<dbReference type="InterPro" id="IPR010248">
    <property type="entry name" value="His_ut_repres"/>
</dbReference>
<dbReference type="EMBL" id="FOGU01000003">
    <property type="protein sequence ID" value="SER79939.1"/>
    <property type="molecule type" value="Genomic_DNA"/>
</dbReference>
<evidence type="ECO:0000256" key="4">
    <source>
        <dbReference type="NCBIfam" id="TIGR02018"/>
    </source>
</evidence>
<dbReference type="Gene3D" id="1.10.10.10">
    <property type="entry name" value="Winged helix-like DNA-binding domain superfamily/Winged helix DNA-binding domain"/>
    <property type="match status" value="1"/>
</dbReference>
<keyword evidence="3" id="KW-0804">Transcription</keyword>
<dbReference type="GO" id="GO:0006547">
    <property type="term" value="P:L-histidine metabolic process"/>
    <property type="evidence" value="ECO:0007669"/>
    <property type="project" value="UniProtKB-UniRule"/>
</dbReference>
<name>A0A1H9S6Z4_9RHOB</name>
<reference evidence="6 7" key="1">
    <citation type="submission" date="2016-10" db="EMBL/GenBank/DDBJ databases">
        <authorList>
            <person name="de Groot N.N."/>
        </authorList>
    </citation>
    <scope>NUCLEOTIDE SEQUENCE [LARGE SCALE GENOMIC DNA]</scope>
    <source>
        <strain evidence="6 7">DSM 23042</strain>
    </source>
</reference>
<keyword evidence="1" id="KW-0805">Transcription regulation</keyword>
<dbReference type="InterPro" id="IPR028978">
    <property type="entry name" value="Chorismate_lyase_/UTRA_dom_sf"/>
</dbReference>
<dbReference type="Pfam" id="PF00392">
    <property type="entry name" value="GntR"/>
    <property type="match status" value="1"/>
</dbReference>
<organism evidence="6 7">
    <name type="scientific">Tranquillimonas rosea</name>
    <dbReference type="NCBI Taxonomy" id="641238"/>
    <lineage>
        <taxon>Bacteria</taxon>
        <taxon>Pseudomonadati</taxon>
        <taxon>Pseudomonadota</taxon>
        <taxon>Alphaproteobacteria</taxon>
        <taxon>Rhodobacterales</taxon>
        <taxon>Roseobacteraceae</taxon>
        <taxon>Tranquillimonas</taxon>
    </lineage>
</organism>
<dbReference type="Pfam" id="PF07702">
    <property type="entry name" value="UTRA"/>
    <property type="match status" value="1"/>
</dbReference>
<keyword evidence="7" id="KW-1185">Reference proteome</keyword>
<dbReference type="InterPro" id="IPR000524">
    <property type="entry name" value="Tscrpt_reg_HTH_GntR"/>
</dbReference>
<dbReference type="SUPFAM" id="SSF46785">
    <property type="entry name" value="Winged helix' DNA-binding domain"/>
    <property type="match status" value="1"/>
</dbReference>
<dbReference type="InterPro" id="IPR011663">
    <property type="entry name" value="UTRA"/>
</dbReference>
<keyword evidence="2" id="KW-0238">DNA-binding</keyword>
<accession>A0A1H9S6Z4</accession>
<gene>
    <name evidence="6" type="ORF">SAMN04490244_10321</name>
</gene>
<dbReference type="PANTHER" id="PTHR44846:SF16">
    <property type="entry name" value="TRANSCRIPTIONAL REGULATOR PHNF-RELATED"/>
    <property type="match status" value="1"/>
</dbReference>
<dbReference type="GO" id="GO:0003700">
    <property type="term" value="F:DNA-binding transcription factor activity"/>
    <property type="evidence" value="ECO:0007669"/>
    <property type="project" value="UniProtKB-UniRule"/>
</dbReference>
<dbReference type="SUPFAM" id="SSF64288">
    <property type="entry name" value="Chorismate lyase-like"/>
    <property type="match status" value="1"/>
</dbReference>
<dbReference type="PROSITE" id="PS50949">
    <property type="entry name" value="HTH_GNTR"/>
    <property type="match status" value="1"/>
</dbReference>
<dbReference type="SMART" id="SM00345">
    <property type="entry name" value="HTH_GNTR"/>
    <property type="match status" value="1"/>
</dbReference>
<dbReference type="Proteomes" id="UP000198885">
    <property type="component" value="Unassembled WGS sequence"/>
</dbReference>
<evidence type="ECO:0000313" key="6">
    <source>
        <dbReference type="EMBL" id="SER79939.1"/>
    </source>
</evidence>
<feature type="domain" description="HTH gntR-type" evidence="5">
    <location>
        <begin position="8"/>
        <end position="76"/>
    </location>
</feature>
<dbReference type="InterPro" id="IPR050679">
    <property type="entry name" value="Bact_HTH_transcr_reg"/>
</dbReference>
<evidence type="ECO:0000256" key="1">
    <source>
        <dbReference type="ARBA" id="ARBA00023015"/>
    </source>
</evidence>
<dbReference type="InterPro" id="IPR036390">
    <property type="entry name" value="WH_DNA-bd_sf"/>
</dbReference>
<evidence type="ECO:0000313" key="7">
    <source>
        <dbReference type="Proteomes" id="UP000198885"/>
    </source>
</evidence>
<evidence type="ECO:0000259" key="5">
    <source>
        <dbReference type="PROSITE" id="PS50949"/>
    </source>
</evidence>
<dbReference type="GO" id="GO:0003677">
    <property type="term" value="F:DNA binding"/>
    <property type="evidence" value="ECO:0007669"/>
    <property type="project" value="UniProtKB-UniRule"/>
</dbReference>
<sequence>MPPSSRTLTRHEAILGALKDKILDGSWPPGHKLPFETDLALEFDVSRMTMNKVLTQLTREGFLVRRRRLGTFVATPRAQSAVMEITDIQSEVRALGLEYRWRLDDRAIRPPSNAERSEIGDDADDAEILSLEGVHYAGRTPFCLEERLINLAAAPDAVRQDFSDTVPGTWLLSRIPWTAAEHRISAMNASGRVAEALALPEGEACLQVSRRTEIAGRWVTMARQTYPGARHQLLAQFEPRADG</sequence>
<dbReference type="NCBIfam" id="TIGR02018">
    <property type="entry name" value="his_ut_repres"/>
    <property type="match status" value="1"/>
</dbReference>
<dbReference type="InterPro" id="IPR036388">
    <property type="entry name" value="WH-like_DNA-bd_sf"/>
</dbReference>
<dbReference type="PANTHER" id="PTHR44846">
    <property type="entry name" value="MANNOSYL-D-GLYCERATE TRANSPORT/METABOLISM SYSTEM REPRESSOR MNGR-RELATED"/>
    <property type="match status" value="1"/>
</dbReference>
<protein>
    <recommendedName>
        <fullName evidence="4">Histidine utilization repressor</fullName>
    </recommendedName>
</protein>
<dbReference type="OrthoDB" id="9800645at2"/>
<dbReference type="RefSeq" id="WP_092689612.1">
    <property type="nucleotide sequence ID" value="NZ_CBDDGO010000004.1"/>
</dbReference>
<dbReference type="CDD" id="cd07377">
    <property type="entry name" value="WHTH_GntR"/>
    <property type="match status" value="1"/>
</dbReference>